<accession>A0A160VEB2</accession>
<organism evidence="1">
    <name type="scientific">hydrothermal vent metagenome</name>
    <dbReference type="NCBI Taxonomy" id="652676"/>
    <lineage>
        <taxon>unclassified sequences</taxon>
        <taxon>metagenomes</taxon>
        <taxon>ecological metagenomes</taxon>
    </lineage>
</organism>
<dbReference type="AlphaFoldDB" id="A0A160VEB2"/>
<protein>
    <submittedName>
        <fullName evidence="1">Uncharacterized protein</fullName>
    </submittedName>
</protein>
<evidence type="ECO:0000313" key="1">
    <source>
        <dbReference type="EMBL" id="CUV08795.1"/>
    </source>
</evidence>
<dbReference type="EMBL" id="FAXC01000127">
    <property type="protein sequence ID" value="CUV08795.1"/>
    <property type="molecule type" value="Genomic_DNA"/>
</dbReference>
<reference evidence="1" key="1">
    <citation type="submission" date="2015-10" db="EMBL/GenBank/DDBJ databases">
        <authorList>
            <person name="Gilbert D.G."/>
        </authorList>
    </citation>
    <scope>NUCLEOTIDE SEQUENCE</scope>
</reference>
<gene>
    <name evidence="1" type="ORF">MGWOODY_Mmi1958</name>
</gene>
<name>A0A160VEB2_9ZZZZ</name>
<proteinExistence type="predicted"/>
<sequence length="267" mass="31017">MVDQKDARQLSMFPEVSGDGSIPSISTMPDFDKALGNLIKMSDLGAFIQLNIQGLEKSYSLNLSDYPIPDDFIQLPQNYSPLNLHLFPLRLRNRIKKEIYDIRAFFNRGNSFKTSFGYFLFRSHFSEWKEFIQSHRKILVEYLSGKLGKGKYGQYYLTMLTEGYELIQTVSDITAPWDFKDNILLKDIEAERKSLAEKGTTIQSLKPTEIEFPFQLIVLKTIHIPMVLHLFLHQIQILSVFKSIHLDYLADREINTIEDIRRLIEGL</sequence>